<feature type="region of interest" description="Disordered" evidence="1">
    <location>
        <begin position="83"/>
        <end position="118"/>
    </location>
</feature>
<protein>
    <submittedName>
        <fullName evidence="2">Biphenyl-2,3-diol 1,2-dioxygenase III-related protein</fullName>
    </submittedName>
</protein>
<dbReference type="AlphaFoldDB" id="A0A6J4UTF9"/>
<sequence>GRFHPHGCGARPLCDPRQRVGAIERLLPGRDRCRARAARRRVGLSGRRHHVQCPRPRGCCRSGRPHPGSARWQRPLLRLARPDRAGGAASCAARDRGRVGASRTVRRRRPRSESLLPRPRRLAPRVHLVRAGGRRRDRFASAV</sequence>
<dbReference type="EMBL" id="CADCWF010000156">
    <property type="protein sequence ID" value="CAA9559969.1"/>
    <property type="molecule type" value="Genomic_DNA"/>
</dbReference>
<name>A0A6J4UTF9_9BACT</name>
<organism evidence="2">
    <name type="scientific">uncultured Thermomicrobiales bacterium</name>
    <dbReference type="NCBI Taxonomy" id="1645740"/>
    <lineage>
        <taxon>Bacteria</taxon>
        <taxon>Pseudomonadati</taxon>
        <taxon>Thermomicrobiota</taxon>
        <taxon>Thermomicrobia</taxon>
        <taxon>Thermomicrobiales</taxon>
        <taxon>environmental samples</taxon>
    </lineage>
</organism>
<accession>A0A6J4UTF9</accession>
<keyword evidence="2" id="KW-0560">Oxidoreductase</keyword>
<feature type="non-terminal residue" evidence="2">
    <location>
        <position position="143"/>
    </location>
</feature>
<evidence type="ECO:0000256" key="1">
    <source>
        <dbReference type="SAM" id="MobiDB-lite"/>
    </source>
</evidence>
<dbReference type="GO" id="GO:0051213">
    <property type="term" value="F:dioxygenase activity"/>
    <property type="evidence" value="ECO:0007669"/>
    <property type="project" value="UniProtKB-KW"/>
</dbReference>
<gene>
    <name evidence="2" type="ORF">AVDCRST_MAG59-2485</name>
</gene>
<evidence type="ECO:0000313" key="2">
    <source>
        <dbReference type="EMBL" id="CAA9559969.1"/>
    </source>
</evidence>
<feature type="non-terminal residue" evidence="2">
    <location>
        <position position="1"/>
    </location>
</feature>
<proteinExistence type="predicted"/>
<keyword evidence="2" id="KW-0223">Dioxygenase</keyword>
<reference evidence="2" key="1">
    <citation type="submission" date="2020-02" db="EMBL/GenBank/DDBJ databases">
        <authorList>
            <person name="Meier V. D."/>
        </authorList>
    </citation>
    <scope>NUCLEOTIDE SEQUENCE</scope>
    <source>
        <strain evidence="2">AVDCRST_MAG59</strain>
    </source>
</reference>